<dbReference type="Proteomes" id="UP001295469">
    <property type="component" value="Chromosome C03"/>
</dbReference>
<name>A0A816IEB8_BRANA</name>
<proteinExistence type="predicted"/>
<evidence type="ECO:0000313" key="1">
    <source>
        <dbReference type="EMBL" id="CAF1704585.1"/>
    </source>
</evidence>
<reference evidence="1" key="1">
    <citation type="submission" date="2021-01" db="EMBL/GenBank/DDBJ databases">
        <authorList>
            <consortium name="Genoscope - CEA"/>
            <person name="William W."/>
        </authorList>
    </citation>
    <scope>NUCLEOTIDE SEQUENCE</scope>
</reference>
<organism evidence="1">
    <name type="scientific">Brassica napus</name>
    <name type="common">Rape</name>
    <dbReference type="NCBI Taxonomy" id="3708"/>
    <lineage>
        <taxon>Eukaryota</taxon>
        <taxon>Viridiplantae</taxon>
        <taxon>Streptophyta</taxon>
        <taxon>Embryophyta</taxon>
        <taxon>Tracheophyta</taxon>
        <taxon>Spermatophyta</taxon>
        <taxon>Magnoliopsida</taxon>
        <taxon>eudicotyledons</taxon>
        <taxon>Gunneridae</taxon>
        <taxon>Pentapetalae</taxon>
        <taxon>rosids</taxon>
        <taxon>malvids</taxon>
        <taxon>Brassicales</taxon>
        <taxon>Brassicaceae</taxon>
        <taxon>Brassiceae</taxon>
        <taxon>Brassica</taxon>
    </lineage>
</organism>
<dbReference type="AlphaFoldDB" id="A0A816IEB8"/>
<dbReference type="EMBL" id="HG994367">
    <property type="protein sequence ID" value="CAF1704585.1"/>
    <property type="molecule type" value="Genomic_DNA"/>
</dbReference>
<protein>
    <submittedName>
        <fullName evidence="1">(rape) hypothetical protein</fullName>
    </submittedName>
</protein>
<accession>A0A816IEB8</accession>
<gene>
    <name evidence="1" type="ORF">DARMORV10_C03P47520.1</name>
</gene>
<sequence length="105" mass="11663">MMDAIKVDLCGWWVVRWLMAKLTEAVKESLEYMRRSFGGVEEETLGAMSPVSCKKQLMVMALEKMGMMAAMEETATVVAVKETVTVVAVKKTATVVKDLQQNDSL</sequence>